<organism evidence="3 4">
    <name type="scientific">Ricinus communis</name>
    <name type="common">Castor bean</name>
    <dbReference type="NCBI Taxonomy" id="3988"/>
    <lineage>
        <taxon>Eukaryota</taxon>
        <taxon>Viridiplantae</taxon>
        <taxon>Streptophyta</taxon>
        <taxon>Embryophyta</taxon>
        <taxon>Tracheophyta</taxon>
        <taxon>Spermatophyta</taxon>
        <taxon>Magnoliopsida</taxon>
        <taxon>eudicotyledons</taxon>
        <taxon>Gunneridae</taxon>
        <taxon>Pentapetalae</taxon>
        <taxon>rosids</taxon>
        <taxon>fabids</taxon>
        <taxon>Malpighiales</taxon>
        <taxon>Euphorbiaceae</taxon>
        <taxon>Acalyphoideae</taxon>
        <taxon>Acalypheae</taxon>
        <taxon>Ricinus</taxon>
    </lineage>
</organism>
<dbReference type="AlphaFoldDB" id="B9TP57"/>
<gene>
    <name evidence="3" type="ORF">RCOM_2008700</name>
</gene>
<proteinExistence type="predicted"/>
<dbReference type="InParanoid" id="B9TP57"/>
<feature type="region of interest" description="Disordered" evidence="1">
    <location>
        <begin position="127"/>
        <end position="148"/>
    </location>
</feature>
<evidence type="ECO:0000313" key="4">
    <source>
        <dbReference type="Proteomes" id="UP000008311"/>
    </source>
</evidence>
<sequence length="148" mass="15140">MKILKGKRHGQAVFELSPVAAGCAVFLSVLGAGVQAQEAAPALDANGNPISQVTVTGIRLGIEAAISIKKNASSIVEAISAEDIGKLPDATVAESVSRLPGVTAQRDARTGRAASISVRGMSPDFNGTLLNGREQASASDSRGVRFDL</sequence>
<dbReference type="EMBL" id="EQ994731">
    <property type="protein sequence ID" value="EEF22356.1"/>
    <property type="molecule type" value="Genomic_DNA"/>
</dbReference>
<dbReference type="PANTHER" id="PTHR40980:SF3">
    <property type="entry name" value="TONB-DEPENDENT RECEPTOR-LIKE BETA-BARREL DOMAIN-CONTAINING PROTEIN"/>
    <property type="match status" value="1"/>
</dbReference>
<accession>B9TP57</accession>
<protein>
    <recommendedName>
        <fullName evidence="2">TonB-dependent receptor plug domain-containing protein</fullName>
    </recommendedName>
</protein>
<feature type="non-terminal residue" evidence="3">
    <location>
        <position position="148"/>
    </location>
</feature>
<dbReference type="InterPro" id="IPR039426">
    <property type="entry name" value="TonB-dep_rcpt-like"/>
</dbReference>
<evidence type="ECO:0000259" key="2">
    <source>
        <dbReference type="Pfam" id="PF07715"/>
    </source>
</evidence>
<evidence type="ECO:0000313" key="3">
    <source>
        <dbReference type="EMBL" id="EEF22356.1"/>
    </source>
</evidence>
<dbReference type="Pfam" id="PF07715">
    <property type="entry name" value="Plug"/>
    <property type="match status" value="1"/>
</dbReference>
<dbReference type="SUPFAM" id="SSF56935">
    <property type="entry name" value="Porins"/>
    <property type="match status" value="1"/>
</dbReference>
<dbReference type="Gene3D" id="2.170.130.10">
    <property type="entry name" value="TonB-dependent receptor, plug domain"/>
    <property type="match status" value="1"/>
</dbReference>
<dbReference type="InterPro" id="IPR037066">
    <property type="entry name" value="Plug_dom_sf"/>
</dbReference>
<name>B9TP57_RICCO</name>
<evidence type="ECO:0000256" key="1">
    <source>
        <dbReference type="SAM" id="MobiDB-lite"/>
    </source>
</evidence>
<keyword evidence="4" id="KW-1185">Reference proteome</keyword>
<dbReference type="InterPro" id="IPR012910">
    <property type="entry name" value="Plug_dom"/>
</dbReference>
<feature type="domain" description="TonB-dependent receptor plug" evidence="2">
    <location>
        <begin position="70"/>
        <end position="141"/>
    </location>
</feature>
<dbReference type="Proteomes" id="UP000008311">
    <property type="component" value="Unassembled WGS sequence"/>
</dbReference>
<reference evidence="4" key="1">
    <citation type="journal article" date="2010" name="Nat. Biotechnol.">
        <title>Draft genome sequence of the oilseed species Ricinus communis.</title>
        <authorList>
            <person name="Chan A.P."/>
            <person name="Crabtree J."/>
            <person name="Zhao Q."/>
            <person name="Lorenzi H."/>
            <person name="Orvis J."/>
            <person name="Puiu D."/>
            <person name="Melake-Berhan A."/>
            <person name="Jones K.M."/>
            <person name="Redman J."/>
            <person name="Chen G."/>
            <person name="Cahoon E.B."/>
            <person name="Gedil M."/>
            <person name="Stanke M."/>
            <person name="Haas B.J."/>
            <person name="Wortman J.R."/>
            <person name="Fraser-Liggett C.M."/>
            <person name="Ravel J."/>
            <person name="Rabinowicz P.D."/>
        </authorList>
    </citation>
    <scope>NUCLEOTIDE SEQUENCE [LARGE SCALE GENOMIC DNA]</scope>
    <source>
        <strain evidence="4">cv. Hale</strain>
    </source>
</reference>
<dbReference type="PANTHER" id="PTHR40980">
    <property type="entry name" value="PLUG DOMAIN-CONTAINING PROTEIN"/>
    <property type="match status" value="1"/>
</dbReference>
<dbReference type="STRING" id="3988.B9TP57"/>
<dbReference type="PROSITE" id="PS52016">
    <property type="entry name" value="TONB_DEPENDENT_REC_3"/>
    <property type="match status" value="1"/>
</dbReference>